<sequence>MSMPMLLDLNLQPCQISWLVGPMPPSMMPSPSPAMAVAPLSTKLVLGGCFQREIIGMKGEAEFSFWSKNFGVGIAILVMN</sequence>
<proteinExistence type="predicted"/>
<dbReference type="AlphaFoldDB" id="A0A5P1F0U5"/>
<reference evidence="2" key="1">
    <citation type="journal article" date="2017" name="Nat. Commun.">
        <title>The asparagus genome sheds light on the origin and evolution of a young Y chromosome.</title>
        <authorList>
            <person name="Harkess A."/>
            <person name="Zhou J."/>
            <person name="Xu C."/>
            <person name="Bowers J.E."/>
            <person name="Van der Hulst R."/>
            <person name="Ayyampalayam S."/>
            <person name="Mercati F."/>
            <person name="Riccardi P."/>
            <person name="McKain M.R."/>
            <person name="Kakrana A."/>
            <person name="Tang H."/>
            <person name="Ray J."/>
            <person name="Groenendijk J."/>
            <person name="Arikit S."/>
            <person name="Mathioni S.M."/>
            <person name="Nakano M."/>
            <person name="Shan H."/>
            <person name="Telgmann-Rauber A."/>
            <person name="Kanno A."/>
            <person name="Yue Z."/>
            <person name="Chen H."/>
            <person name="Li W."/>
            <person name="Chen Y."/>
            <person name="Xu X."/>
            <person name="Zhang Y."/>
            <person name="Luo S."/>
            <person name="Chen H."/>
            <person name="Gao J."/>
            <person name="Mao Z."/>
            <person name="Pires J.C."/>
            <person name="Luo M."/>
            <person name="Kudrna D."/>
            <person name="Wing R.A."/>
            <person name="Meyers B.C."/>
            <person name="Yi K."/>
            <person name="Kong H."/>
            <person name="Lavrijsen P."/>
            <person name="Sunseri F."/>
            <person name="Falavigna A."/>
            <person name="Ye Y."/>
            <person name="Leebens-Mack J.H."/>
            <person name="Chen G."/>
        </authorList>
    </citation>
    <scope>NUCLEOTIDE SEQUENCE [LARGE SCALE GENOMIC DNA]</scope>
    <source>
        <strain evidence="2">cv. DH0086</strain>
    </source>
</reference>
<evidence type="ECO:0000313" key="2">
    <source>
        <dbReference type="Proteomes" id="UP000243459"/>
    </source>
</evidence>
<gene>
    <name evidence="1" type="ORF">A4U43_C04F11810</name>
</gene>
<keyword evidence="2" id="KW-1185">Reference proteome</keyword>
<dbReference type="EMBL" id="CM007384">
    <property type="protein sequence ID" value="ONK71734.1"/>
    <property type="molecule type" value="Genomic_DNA"/>
</dbReference>
<dbReference type="Gramene" id="ONK71734">
    <property type="protein sequence ID" value="ONK71734"/>
    <property type="gene ID" value="A4U43_C04F11810"/>
</dbReference>
<name>A0A5P1F0U5_ASPOF</name>
<organism evidence="1 2">
    <name type="scientific">Asparagus officinalis</name>
    <name type="common">Garden asparagus</name>
    <dbReference type="NCBI Taxonomy" id="4686"/>
    <lineage>
        <taxon>Eukaryota</taxon>
        <taxon>Viridiplantae</taxon>
        <taxon>Streptophyta</taxon>
        <taxon>Embryophyta</taxon>
        <taxon>Tracheophyta</taxon>
        <taxon>Spermatophyta</taxon>
        <taxon>Magnoliopsida</taxon>
        <taxon>Liliopsida</taxon>
        <taxon>Asparagales</taxon>
        <taxon>Asparagaceae</taxon>
        <taxon>Asparagoideae</taxon>
        <taxon>Asparagus</taxon>
    </lineage>
</organism>
<dbReference type="Proteomes" id="UP000243459">
    <property type="component" value="Chromosome 4"/>
</dbReference>
<accession>A0A5P1F0U5</accession>
<protein>
    <submittedName>
        <fullName evidence="1">Uncharacterized protein</fullName>
    </submittedName>
</protein>
<evidence type="ECO:0000313" key="1">
    <source>
        <dbReference type="EMBL" id="ONK71734.1"/>
    </source>
</evidence>